<feature type="domain" description="Phospholipid/glycerol acyltransferase" evidence="3">
    <location>
        <begin position="83"/>
        <end position="201"/>
    </location>
</feature>
<dbReference type="EMBL" id="JAEKNQ010000010">
    <property type="protein sequence ID" value="MBJ7601949.1"/>
    <property type="molecule type" value="Genomic_DNA"/>
</dbReference>
<comment type="caution">
    <text evidence="4">The sequence shown here is derived from an EMBL/GenBank/DDBJ whole genome shotgun (WGS) entry which is preliminary data.</text>
</comment>
<dbReference type="CDD" id="cd07989">
    <property type="entry name" value="LPLAT_AGPAT-like"/>
    <property type="match status" value="1"/>
</dbReference>
<dbReference type="GO" id="GO:0005886">
    <property type="term" value="C:plasma membrane"/>
    <property type="evidence" value="ECO:0007669"/>
    <property type="project" value="TreeGrafter"/>
</dbReference>
<proteinExistence type="predicted"/>
<dbReference type="GO" id="GO:0006654">
    <property type="term" value="P:phosphatidic acid biosynthetic process"/>
    <property type="evidence" value="ECO:0007669"/>
    <property type="project" value="TreeGrafter"/>
</dbReference>
<dbReference type="Pfam" id="PF01553">
    <property type="entry name" value="Acyltransferase"/>
    <property type="match status" value="1"/>
</dbReference>
<name>A0A934KAS0_9BACT</name>
<sequence>MSLLDDVRQVRRGWHWGEVKPRSWPERAPAVPDRSSNLGWARSEPVRSARWLLQKGVSLPFTRVMANPDVRGAEWMESLERPAIIAANHSSHADLQLLLYALPDRARERTVVAAAADYWYQRPWLGRLVSLWLNTFPFSRTGGPQAVLHHSSQLLKSGWHLLIFPEGSRSPDGRLQEFKPGVGFLARETGAPVVPIHVRGGQRIMPKGRAYPLPAPAQVRIGRPLQAKEKESARAFAGRVESSVRELAAGSSGPEVVGSWIERWRAAELRSGATARGRS</sequence>
<keyword evidence="2 4" id="KW-0012">Acyltransferase</keyword>
<protein>
    <submittedName>
        <fullName evidence="4">1-acyl-sn-glycerol-3-phosphate acyltransferase</fullName>
    </submittedName>
</protein>
<evidence type="ECO:0000259" key="3">
    <source>
        <dbReference type="SMART" id="SM00563"/>
    </source>
</evidence>
<evidence type="ECO:0000256" key="2">
    <source>
        <dbReference type="ARBA" id="ARBA00023315"/>
    </source>
</evidence>
<dbReference type="RefSeq" id="WP_338176337.1">
    <property type="nucleotide sequence ID" value="NZ_JAEKNQ010000010.1"/>
</dbReference>
<dbReference type="Proteomes" id="UP000620075">
    <property type="component" value="Unassembled WGS sequence"/>
</dbReference>
<dbReference type="InterPro" id="IPR002123">
    <property type="entry name" value="Plipid/glycerol_acylTrfase"/>
</dbReference>
<dbReference type="AlphaFoldDB" id="A0A934KAS0"/>
<dbReference type="SMART" id="SM00563">
    <property type="entry name" value="PlsC"/>
    <property type="match status" value="1"/>
</dbReference>
<evidence type="ECO:0000313" key="4">
    <source>
        <dbReference type="EMBL" id="MBJ7601949.1"/>
    </source>
</evidence>
<organism evidence="4 5">
    <name type="scientific">Candidatus Dormiibacter inghamiae</name>
    <dbReference type="NCBI Taxonomy" id="3127013"/>
    <lineage>
        <taxon>Bacteria</taxon>
        <taxon>Bacillati</taxon>
        <taxon>Candidatus Dormiibacterota</taxon>
        <taxon>Candidatus Dormibacteria</taxon>
        <taxon>Candidatus Dormibacterales</taxon>
        <taxon>Candidatus Dormibacteraceae</taxon>
        <taxon>Candidatus Dormiibacter</taxon>
    </lineage>
</organism>
<dbReference type="PANTHER" id="PTHR10434:SF11">
    <property type="entry name" value="1-ACYL-SN-GLYCEROL-3-PHOSPHATE ACYLTRANSFERASE"/>
    <property type="match status" value="1"/>
</dbReference>
<dbReference type="GO" id="GO:0003841">
    <property type="term" value="F:1-acylglycerol-3-phosphate O-acyltransferase activity"/>
    <property type="evidence" value="ECO:0007669"/>
    <property type="project" value="TreeGrafter"/>
</dbReference>
<dbReference type="PANTHER" id="PTHR10434">
    <property type="entry name" value="1-ACYL-SN-GLYCEROL-3-PHOSPHATE ACYLTRANSFERASE"/>
    <property type="match status" value="1"/>
</dbReference>
<reference evidence="4 5" key="1">
    <citation type="submission" date="2020-10" db="EMBL/GenBank/DDBJ databases">
        <title>Ca. Dormibacterota MAGs.</title>
        <authorList>
            <person name="Montgomery K."/>
        </authorList>
    </citation>
    <scope>NUCLEOTIDE SEQUENCE [LARGE SCALE GENOMIC DNA]</scope>
    <source>
        <strain evidence="4">SC8811_S16_3</strain>
    </source>
</reference>
<accession>A0A934KAS0</accession>
<evidence type="ECO:0000313" key="5">
    <source>
        <dbReference type="Proteomes" id="UP000620075"/>
    </source>
</evidence>
<evidence type="ECO:0000256" key="1">
    <source>
        <dbReference type="ARBA" id="ARBA00022679"/>
    </source>
</evidence>
<dbReference type="SUPFAM" id="SSF69593">
    <property type="entry name" value="Glycerol-3-phosphate (1)-acyltransferase"/>
    <property type="match status" value="1"/>
</dbReference>
<keyword evidence="1" id="KW-0808">Transferase</keyword>
<gene>
    <name evidence="4" type="ORF">JF888_01915</name>
</gene>